<dbReference type="RefSeq" id="WP_046370304.1">
    <property type="nucleotide sequence ID" value="NZ_BBWV01000003.1"/>
</dbReference>
<dbReference type="STRING" id="1220578.FPE01S_03_04040"/>
<proteinExistence type="predicted"/>
<dbReference type="AlphaFoldDB" id="A0A0E9N3Y3"/>
<evidence type="ECO:0000259" key="2">
    <source>
        <dbReference type="Pfam" id="PF05170"/>
    </source>
</evidence>
<dbReference type="OrthoDB" id="596403at2"/>
<evidence type="ECO:0000256" key="1">
    <source>
        <dbReference type="SAM" id="MobiDB-lite"/>
    </source>
</evidence>
<dbReference type="InterPro" id="IPR007844">
    <property type="entry name" value="AsmA"/>
</dbReference>
<dbReference type="GO" id="GO:0090313">
    <property type="term" value="P:regulation of protein targeting to membrane"/>
    <property type="evidence" value="ECO:0007669"/>
    <property type="project" value="TreeGrafter"/>
</dbReference>
<feature type="region of interest" description="Disordered" evidence="1">
    <location>
        <begin position="642"/>
        <end position="661"/>
    </location>
</feature>
<dbReference type="Proteomes" id="UP000033121">
    <property type="component" value="Unassembled WGS sequence"/>
</dbReference>
<comment type="caution">
    <text evidence="3">The sequence shown here is derived from an EMBL/GenBank/DDBJ whole genome shotgun (WGS) entry which is preliminary data.</text>
</comment>
<dbReference type="PANTHER" id="PTHR30441:SF8">
    <property type="entry name" value="DUF748 DOMAIN-CONTAINING PROTEIN"/>
    <property type="match status" value="1"/>
</dbReference>
<gene>
    <name evidence="3" type="ORF">FPE01S_03_04040</name>
</gene>
<dbReference type="EMBL" id="BBWV01000003">
    <property type="protein sequence ID" value="GAO44366.1"/>
    <property type="molecule type" value="Genomic_DNA"/>
</dbReference>
<feature type="region of interest" description="Disordered" evidence="1">
    <location>
        <begin position="975"/>
        <end position="997"/>
    </location>
</feature>
<sequence>MMKKVLTTLGIILLVLFVLAFAAPLLFGGKLKAIAKKEMNEKIRGKSGFSDVSISLFRHFPRVSVGLDGLYMTGPENFPGDTLLSANRIDVAVNLMSLFGSGPIEISHVTLEQPRIHAIVLKDGQANWDIMKPDEDTTAASEPGKGFSMDLKKYSIRDGYIRYDDEQGNMHLLINQLDHEGSGNFSSENFILKTQTNAVRINFSMEGIPYLVDTQTDLAADFDITASQSLYKFSHAALKLNELAVNADGFFQLVNDSTYKMDITFKTPSNEFKSLLSLVPSVYRKDFNELKTKGTAAFEGWVKGTYSGNQLPAFEVKAKVKDGFFQYPDLPQPVQDINLQLTASNPDGVIDHTVVDIPQANLKFGAEPFQFRLLLKNPESVRYIDAAAKGKLDLGTIGQFIKLAEGTRIGGQVTADLSAKGNLEVVMQQKPGPFQAQGMLQLANVSYAAKDFPQPIQKTNALIEITNPDGLPDHTIVRIPAGHVELGSDAVDFTLLLTQPASDPTFDAGLKGGLQLDRVKQFYTFEPGTSLEGKLLADVRFAGKKSMIDRKAYDQVKASGSINLSDLIYKSLAYPDGMQVKKADLVFTPASVSLPAASGKMMGTNFTVSGKLDNAIGYALKDEPLAGTLQFNADKIDLNKWMGQPSTGDKQDPKATENDSATSSIPFAVPANLNLTLQSAIGQLVYDKINYNNVKGNVRVANETVTLDNLSMDALDGNIRLAGHYSTKENKLKPEIGFEYQLNGLDIGKTFSSFNTVKYLMPVAGFITGKLQSGLSLSGKMSPSMMPDPASLAGKGNIVVDGILSKFKPFETLAQQLQIKGLDQIELKGIKQSFEFIKGKVMVKPFHVKWQDIDMEIGGMHGFDQSLDYIINMKVPRERFGSDANKLLNNMVTSLNSKGIPANLGETVNLKVNLGGTLQQPQLKYDLQQQGTSLAAEVKGKADSLVNAAKKEAQDSLESVKKQAVKDLESIIKEQVSGKKDTSATGKDAGSTTKKAEEAAKGLLNNILKKKKNAADSTQKKQ</sequence>
<name>A0A0E9N3Y3_9BACT</name>
<evidence type="ECO:0000313" key="4">
    <source>
        <dbReference type="Proteomes" id="UP000033121"/>
    </source>
</evidence>
<evidence type="ECO:0000313" key="3">
    <source>
        <dbReference type="EMBL" id="GAO44366.1"/>
    </source>
</evidence>
<dbReference type="Pfam" id="PF05170">
    <property type="entry name" value="AsmA"/>
    <property type="match status" value="1"/>
</dbReference>
<keyword evidence="4" id="KW-1185">Reference proteome</keyword>
<dbReference type="PANTHER" id="PTHR30441">
    <property type="entry name" value="DUF748 DOMAIN-CONTAINING PROTEIN"/>
    <property type="match status" value="1"/>
</dbReference>
<accession>A0A0E9N3Y3</accession>
<dbReference type="GO" id="GO:0005886">
    <property type="term" value="C:plasma membrane"/>
    <property type="evidence" value="ECO:0007669"/>
    <property type="project" value="TreeGrafter"/>
</dbReference>
<reference evidence="3 4" key="1">
    <citation type="submission" date="2015-04" db="EMBL/GenBank/DDBJ databases">
        <title>Whole genome shotgun sequence of Flavihumibacter petaseus NBRC 106054.</title>
        <authorList>
            <person name="Miyazawa S."/>
            <person name="Hosoyama A."/>
            <person name="Hashimoto M."/>
            <person name="Noguchi M."/>
            <person name="Tsuchikane K."/>
            <person name="Ohji S."/>
            <person name="Yamazoe A."/>
            <person name="Ichikawa N."/>
            <person name="Kimura A."/>
            <person name="Fujita N."/>
        </authorList>
    </citation>
    <scope>NUCLEOTIDE SEQUENCE [LARGE SCALE GENOMIC DNA]</scope>
    <source>
        <strain evidence="3 4">NBRC 106054</strain>
    </source>
</reference>
<organism evidence="3 4">
    <name type="scientific">Flavihumibacter petaseus NBRC 106054</name>
    <dbReference type="NCBI Taxonomy" id="1220578"/>
    <lineage>
        <taxon>Bacteria</taxon>
        <taxon>Pseudomonadati</taxon>
        <taxon>Bacteroidota</taxon>
        <taxon>Chitinophagia</taxon>
        <taxon>Chitinophagales</taxon>
        <taxon>Chitinophagaceae</taxon>
        <taxon>Flavihumibacter</taxon>
    </lineage>
</organism>
<feature type="domain" description="AsmA" evidence="2">
    <location>
        <begin position="4"/>
        <end position="173"/>
    </location>
</feature>
<dbReference type="InterPro" id="IPR052894">
    <property type="entry name" value="AsmA-related"/>
</dbReference>
<protein>
    <recommendedName>
        <fullName evidence="2">AsmA domain-containing protein</fullName>
    </recommendedName>
</protein>